<dbReference type="Proteomes" id="UP000671995">
    <property type="component" value="Chromosome"/>
</dbReference>
<evidence type="ECO:0000313" key="4">
    <source>
        <dbReference type="Proteomes" id="UP000671995"/>
    </source>
</evidence>
<evidence type="ECO:0000256" key="1">
    <source>
        <dbReference type="SAM" id="SignalP"/>
    </source>
</evidence>
<feature type="signal peptide" evidence="1">
    <location>
        <begin position="1"/>
        <end position="21"/>
    </location>
</feature>
<dbReference type="GO" id="GO:0120147">
    <property type="term" value="F:formylglycine-generating oxidase activity"/>
    <property type="evidence" value="ECO:0007669"/>
    <property type="project" value="TreeGrafter"/>
</dbReference>
<sequence>MKNKKLLTIAICIFSLFNFFALDNMVKIPATKFYRKLDNGITQKVYLDSFYVSRTMITVDEWTFYLNNSKKYSKKEIEYWKRKIRAEADPFYENNLSVNPQWPAYYISFEEVAEYCNWRSVEDGYSKYYNIKNEDGITKITNNINANGYRILTKAEWQYLSGITDLDNISKDDLLKQGGFFENSLDSFPSSICTYNPTKFGLYDLFGTINEYLWDFYNNDDNTTEIKNPQGAKTFIPDKEQVYYKDPLNENRYYVTGSFRESVEDCIKAPFYHCVSTEKSIIGFRLVRNAE</sequence>
<dbReference type="InterPro" id="IPR042095">
    <property type="entry name" value="SUMF_sf"/>
</dbReference>
<dbReference type="SUPFAM" id="SSF56436">
    <property type="entry name" value="C-type lectin-like"/>
    <property type="match status" value="1"/>
</dbReference>
<feature type="domain" description="Sulfatase-modifying factor enzyme-like" evidence="2">
    <location>
        <begin position="23"/>
        <end position="288"/>
    </location>
</feature>
<dbReference type="PANTHER" id="PTHR23150">
    <property type="entry name" value="SULFATASE MODIFYING FACTOR 1, 2"/>
    <property type="match status" value="1"/>
</dbReference>
<feature type="chain" id="PRO_5038092403" evidence="1">
    <location>
        <begin position="22"/>
        <end position="291"/>
    </location>
</feature>
<evidence type="ECO:0000259" key="2">
    <source>
        <dbReference type="Pfam" id="PF03781"/>
    </source>
</evidence>
<dbReference type="InterPro" id="IPR051043">
    <property type="entry name" value="Sulfatase_Mod_Factor_Kinase"/>
</dbReference>
<dbReference type="Pfam" id="PF03781">
    <property type="entry name" value="FGE-sulfatase"/>
    <property type="match status" value="1"/>
</dbReference>
<dbReference type="RefSeq" id="WP_210118506.1">
    <property type="nucleotide sequence ID" value="NZ_CP054257.1"/>
</dbReference>
<reference evidence="3" key="2">
    <citation type="journal article" date="2021" name="Microbiol. Resour. Announc.">
        <title>Complete Genome Sequences of Three Human Oral Treponema parvum Isolates.</title>
        <authorList>
            <person name="Zeng H."/>
            <person name="Watt R.M."/>
        </authorList>
    </citation>
    <scope>NUCLEOTIDE SEQUENCE</scope>
    <source>
        <strain evidence="3">ATCC 700773</strain>
    </source>
</reference>
<dbReference type="Gene3D" id="3.90.1580.10">
    <property type="entry name" value="paralog of FGE (formylglycine-generating enzyme)"/>
    <property type="match status" value="1"/>
</dbReference>
<accession>A0A975EZC5</accession>
<organism evidence="3 4">
    <name type="scientific">Treponema parvum</name>
    <dbReference type="NCBI Taxonomy" id="138851"/>
    <lineage>
        <taxon>Bacteria</taxon>
        <taxon>Pseudomonadati</taxon>
        <taxon>Spirochaetota</taxon>
        <taxon>Spirochaetia</taxon>
        <taxon>Spirochaetales</taxon>
        <taxon>Treponemataceae</taxon>
        <taxon>Treponema</taxon>
    </lineage>
</organism>
<gene>
    <name evidence="3" type="ORF">HRI96_05560</name>
</gene>
<proteinExistence type="predicted"/>
<dbReference type="EMBL" id="CP054257">
    <property type="protein sequence ID" value="QTQ11711.1"/>
    <property type="molecule type" value="Genomic_DNA"/>
</dbReference>
<evidence type="ECO:0000313" key="3">
    <source>
        <dbReference type="EMBL" id="QTQ11711.1"/>
    </source>
</evidence>
<dbReference type="AlphaFoldDB" id="A0A975EZC5"/>
<reference evidence="3" key="1">
    <citation type="submission" date="2020-05" db="EMBL/GenBank/DDBJ databases">
        <authorList>
            <person name="Zeng H."/>
            <person name="Chan Y.K."/>
            <person name="Watt R.M."/>
        </authorList>
    </citation>
    <scope>NUCLEOTIDE SEQUENCE</scope>
    <source>
        <strain evidence="3">ATCC 700773</strain>
    </source>
</reference>
<dbReference type="InterPro" id="IPR005532">
    <property type="entry name" value="SUMF_dom"/>
</dbReference>
<protein>
    <submittedName>
        <fullName evidence="3">SUMF1/EgtB/PvdO family nonheme iron enzyme</fullName>
    </submittedName>
</protein>
<dbReference type="PANTHER" id="PTHR23150:SF19">
    <property type="entry name" value="FORMYLGLYCINE-GENERATING ENZYME"/>
    <property type="match status" value="1"/>
</dbReference>
<name>A0A975EZC5_9SPIR</name>
<dbReference type="InterPro" id="IPR016187">
    <property type="entry name" value="CTDL_fold"/>
</dbReference>
<keyword evidence="1" id="KW-0732">Signal</keyword>